<dbReference type="EMBL" id="JBDFQZ010000013">
    <property type="protein sequence ID" value="KAK9669901.1"/>
    <property type="molecule type" value="Genomic_DNA"/>
</dbReference>
<keyword evidence="3" id="KW-0238">DNA-binding</keyword>
<dbReference type="GO" id="GO:0005634">
    <property type="term" value="C:nucleus"/>
    <property type="evidence" value="ECO:0007669"/>
    <property type="project" value="UniProtKB-SubCell"/>
</dbReference>
<keyword evidence="2" id="KW-0805">Transcription regulation</keyword>
<comment type="subcellular location">
    <subcellularLocation>
        <location evidence="1">Nucleus</location>
    </subcellularLocation>
</comment>
<sequence>MLLLLLLLFNYDAVCDAPAQKRQRIDVCGCVNPKTPPIDHSSAPRKLKLRTKVNETQKKRKRSKPRRSFESKKITTIPESSGIEIDASELIPDYVKTNPEFEDMSDVKLIIQKPLTVCDIEKQQLRLSIPCGKILTKFLTDSEENWLQREPPNSKGAKSELEVKVVGPCSKEVHRMSLSRWNYASSGFRYALKGDWFDFRKENKLELNDFIQVVSFRCKSRLCWVILKPDVCLDTSAAPAPAPTRPHLPTPPRPQPRVFVLPGWGRKLQRTPRVAVGC</sequence>
<keyword evidence="5" id="KW-0539">Nucleus</keyword>
<dbReference type="SUPFAM" id="SSF101936">
    <property type="entry name" value="DNA-binding pseudobarrel domain"/>
    <property type="match status" value="1"/>
</dbReference>
<name>A0AAW1GYI8_SAPOF</name>
<evidence type="ECO:0000256" key="4">
    <source>
        <dbReference type="ARBA" id="ARBA00023163"/>
    </source>
</evidence>
<dbReference type="PANTHER" id="PTHR31541:SF25">
    <property type="entry name" value="GAMMA-GLIADIN B"/>
    <property type="match status" value="1"/>
</dbReference>
<evidence type="ECO:0000256" key="1">
    <source>
        <dbReference type="ARBA" id="ARBA00004123"/>
    </source>
</evidence>
<keyword evidence="7" id="KW-0732">Signal</keyword>
<proteinExistence type="predicted"/>
<evidence type="ECO:0000256" key="6">
    <source>
        <dbReference type="SAM" id="MobiDB-lite"/>
    </source>
</evidence>
<keyword evidence="9" id="KW-1185">Reference proteome</keyword>
<dbReference type="Proteomes" id="UP001443914">
    <property type="component" value="Unassembled WGS sequence"/>
</dbReference>
<feature type="region of interest" description="Disordered" evidence="6">
    <location>
        <begin position="51"/>
        <end position="73"/>
    </location>
</feature>
<dbReference type="AlphaFoldDB" id="A0AAW1GYI8"/>
<gene>
    <name evidence="8" type="ORF">RND81_13G162500</name>
</gene>
<evidence type="ECO:0000256" key="3">
    <source>
        <dbReference type="ARBA" id="ARBA00023125"/>
    </source>
</evidence>
<dbReference type="GO" id="GO:0003677">
    <property type="term" value="F:DNA binding"/>
    <property type="evidence" value="ECO:0007669"/>
    <property type="project" value="UniProtKB-KW"/>
</dbReference>
<feature type="signal peptide" evidence="7">
    <location>
        <begin position="1"/>
        <end position="15"/>
    </location>
</feature>
<dbReference type="Pfam" id="PF03754">
    <property type="entry name" value="At2g31720-like"/>
    <property type="match status" value="1"/>
</dbReference>
<organism evidence="8 9">
    <name type="scientific">Saponaria officinalis</name>
    <name type="common">Common soapwort</name>
    <name type="synonym">Lychnis saponaria</name>
    <dbReference type="NCBI Taxonomy" id="3572"/>
    <lineage>
        <taxon>Eukaryota</taxon>
        <taxon>Viridiplantae</taxon>
        <taxon>Streptophyta</taxon>
        <taxon>Embryophyta</taxon>
        <taxon>Tracheophyta</taxon>
        <taxon>Spermatophyta</taxon>
        <taxon>Magnoliopsida</taxon>
        <taxon>eudicotyledons</taxon>
        <taxon>Gunneridae</taxon>
        <taxon>Pentapetalae</taxon>
        <taxon>Caryophyllales</taxon>
        <taxon>Caryophyllaceae</taxon>
        <taxon>Caryophylleae</taxon>
        <taxon>Saponaria</taxon>
    </lineage>
</organism>
<evidence type="ECO:0000256" key="5">
    <source>
        <dbReference type="ARBA" id="ARBA00023242"/>
    </source>
</evidence>
<keyword evidence="4" id="KW-0804">Transcription</keyword>
<evidence type="ECO:0000313" key="9">
    <source>
        <dbReference type="Proteomes" id="UP001443914"/>
    </source>
</evidence>
<comment type="caution">
    <text evidence="8">The sequence shown here is derived from an EMBL/GenBank/DDBJ whole genome shotgun (WGS) entry which is preliminary data.</text>
</comment>
<feature type="chain" id="PRO_5043351407" description="TF-B3 domain-containing protein" evidence="7">
    <location>
        <begin position="16"/>
        <end position="278"/>
    </location>
</feature>
<dbReference type="PANTHER" id="PTHR31541">
    <property type="entry name" value="B3 DOMAIN PLANT PROTEIN-RELATED"/>
    <property type="match status" value="1"/>
</dbReference>
<protein>
    <recommendedName>
        <fullName evidence="10">TF-B3 domain-containing protein</fullName>
    </recommendedName>
</protein>
<evidence type="ECO:0000313" key="8">
    <source>
        <dbReference type="EMBL" id="KAK9669901.1"/>
    </source>
</evidence>
<evidence type="ECO:0000256" key="7">
    <source>
        <dbReference type="SAM" id="SignalP"/>
    </source>
</evidence>
<evidence type="ECO:0008006" key="10">
    <source>
        <dbReference type="Google" id="ProtNLM"/>
    </source>
</evidence>
<evidence type="ECO:0000256" key="2">
    <source>
        <dbReference type="ARBA" id="ARBA00023015"/>
    </source>
</evidence>
<dbReference type="InterPro" id="IPR015300">
    <property type="entry name" value="DNA-bd_pseudobarrel_sf"/>
</dbReference>
<reference evidence="8" key="1">
    <citation type="submission" date="2024-03" db="EMBL/GenBank/DDBJ databases">
        <title>WGS assembly of Saponaria officinalis var. Norfolk2.</title>
        <authorList>
            <person name="Jenkins J."/>
            <person name="Shu S."/>
            <person name="Grimwood J."/>
            <person name="Barry K."/>
            <person name="Goodstein D."/>
            <person name="Schmutz J."/>
            <person name="Leebens-Mack J."/>
            <person name="Osbourn A."/>
        </authorList>
    </citation>
    <scope>NUCLEOTIDE SEQUENCE [LARGE SCALE GENOMIC DNA]</scope>
    <source>
        <strain evidence="8">JIC</strain>
    </source>
</reference>
<dbReference type="InterPro" id="IPR005508">
    <property type="entry name" value="At2g31720-like"/>
</dbReference>
<accession>A0AAW1GYI8</accession>
<dbReference type="Gene3D" id="2.40.330.10">
    <property type="entry name" value="DNA-binding pseudobarrel domain"/>
    <property type="match status" value="1"/>
</dbReference>